<reference evidence="27" key="2">
    <citation type="submission" date="2025-08" db="UniProtKB">
        <authorList>
            <consortium name="Ensembl"/>
        </authorList>
    </citation>
    <scope>IDENTIFICATION</scope>
</reference>
<proteinExistence type="inferred from homology"/>
<protein>
    <recommendedName>
        <fullName evidence="5">Multiple inositol polyphosphate phosphatase 1</fullName>
        <ecNumber evidence="4">3.1.3.62</ecNumber>
        <ecNumber evidence="3">3.1.3.80</ecNumber>
    </recommendedName>
    <alternativeName>
        <fullName evidence="11">2,3-bisphosphoglycerate 3-phosphatase</fullName>
    </alternativeName>
</protein>
<comment type="catalytic activity">
    <reaction evidence="18">
        <text>1D-myo-inositol hexakisphosphate + H2O = 1D-myo-inositol 1,2,3,5,6-pentakisphosphate + phosphate</text>
        <dbReference type="Rhea" id="RHEA:20960"/>
        <dbReference type="ChEBI" id="CHEBI:15377"/>
        <dbReference type="ChEBI" id="CHEBI:43474"/>
        <dbReference type="ChEBI" id="CHEBI:58130"/>
        <dbReference type="ChEBI" id="CHEBI:58747"/>
    </reaction>
    <physiologicalReaction direction="left-to-right" evidence="18">
        <dbReference type="Rhea" id="RHEA:20961"/>
    </physiologicalReaction>
</comment>
<dbReference type="InterPro" id="IPR000560">
    <property type="entry name" value="His_Pase_clade-2"/>
</dbReference>
<keyword evidence="9" id="KW-0472">Membrane</keyword>
<comment type="catalytic activity">
    <reaction evidence="20">
        <text>1D-myo-inositol 1,2,3,5,6-pentakisphosphate + H2O = 1D-myo-inositol 1,2,3,6-tetrakisphosphate + phosphate</text>
        <dbReference type="Rhea" id="RHEA:77111"/>
        <dbReference type="ChEBI" id="CHEBI:15377"/>
        <dbReference type="ChEBI" id="CHEBI:43474"/>
        <dbReference type="ChEBI" id="CHEBI:58747"/>
        <dbReference type="ChEBI" id="CHEBI:195534"/>
    </reaction>
    <physiologicalReaction direction="left-to-right" evidence="20">
        <dbReference type="Rhea" id="RHEA:77112"/>
    </physiologicalReaction>
</comment>
<evidence type="ECO:0000256" key="4">
    <source>
        <dbReference type="ARBA" id="ARBA00013040"/>
    </source>
</evidence>
<dbReference type="EC" id="3.1.3.62" evidence="4"/>
<keyword evidence="7 26" id="KW-0732">Signal</keyword>
<comment type="catalytic activity">
    <reaction evidence="23">
        <text>1D-myo-inositol 1,4,5,6-tetrakisphosphate + H2O = 1D-myo-inositol 1,4,5-trisphosphate + phosphate</text>
        <dbReference type="Rhea" id="RHEA:77147"/>
        <dbReference type="ChEBI" id="CHEBI:15377"/>
        <dbReference type="ChEBI" id="CHEBI:43474"/>
        <dbReference type="ChEBI" id="CHEBI:57627"/>
        <dbReference type="ChEBI" id="CHEBI:203600"/>
    </reaction>
    <physiologicalReaction direction="left-to-right" evidence="23">
        <dbReference type="Rhea" id="RHEA:77148"/>
    </physiologicalReaction>
</comment>
<evidence type="ECO:0000313" key="28">
    <source>
        <dbReference type="Proteomes" id="UP000694580"/>
    </source>
</evidence>
<comment type="catalytic activity">
    <reaction evidence="17">
        <text>1D-myo-inositol 1,2,3,6-tetrakisphosphate + H2O = 1D-myo-inositol 1,2,3-trisphosphate + phosphate</text>
        <dbReference type="Rhea" id="RHEA:77123"/>
        <dbReference type="ChEBI" id="CHEBI:15377"/>
        <dbReference type="ChEBI" id="CHEBI:43474"/>
        <dbReference type="ChEBI" id="CHEBI:195534"/>
        <dbReference type="ChEBI" id="CHEBI:195536"/>
    </reaction>
    <physiologicalReaction direction="left-to-right" evidence="17">
        <dbReference type="Rhea" id="RHEA:77124"/>
    </physiologicalReaction>
</comment>
<evidence type="ECO:0000256" key="2">
    <source>
        <dbReference type="ARBA" id="ARBA00008422"/>
    </source>
</evidence>
<evidence type="ECO:0000256" key="8">
    <source>
        <dbReference type="ARBA" id="ARBA00022801"/>
    </source>
</evidence>
<keyword evidence="25" id="KW-1015">Disulfide bond</keyword>
<comment type="catalytic activity">
    <reaction evidence="16">
        <text>1D-myo-inositol 1,2,3-trisphosphate + H2O = 1D-myo-inositol 2,3-bisphosphate + phosphate</text>
        <dbReference type="Rhea" id="RHEA:77127"/>
        <dbReference type="ChEBI" id="CHEBI:15377"/>
        <dbReference type="ChEBI" id="CHEBI:43474"/>
        <dbReference type="ChEBI" id="CHEBI:195536"/>
        <dbReference type="ChEBI" id="CHEBI:195538"/>
    </reaction>
    <physiologicalReaction direction="left-to-right" evidence="16">
        <dbReference type="Rhea" id="RHEA:77128"/>
    </physiologicalReaction>
</comment>
<evidence type="ECO:0000256" key="26">
    <source>
        <dbReference type="SAM" id="SignalP"/>
    </source>
</evidence>
<dbReference type="CDD" id="cd07061">
    <property type="entry name" value="HP_HAP_like"/>
    <property type="match status" value="1"/>
</dbReference>
<evidence type="ECO:0000256" key="11">
    <source>
        <dbReference type="ARBA" id="ARBA00031642"/>
    </source>
</evidence>
<dbReference type="PANTHER" id="PTHR20963:SF37">
    <property type="entry name" value="MULTIPLE INOSITOL POLYPHOSPHATE PHOSPHATASE 1"/>
    <property type="match status" value="1"/>
</dbReference>
<comment type="catalytic activity">
    <reaction evidence="13">
        <text>1D-myo-inositol 1,2,4,5,6-pentakisphosphate + H2O = 1D-myo-inositol 1,2,5,6-tetrakisphosphate + phosphate</text>
        <dbReference type="Rhea" id="RHEA:77115"/>
        <dbReference type="ChEBI" id="CHEBI:15377"/>
        <dbReference type="ChEBI" id="CHEBI:43474"/>
        <dbReference type="ChEBI" id="CHEBI:57798"/>
        <dbReference type="ChEBI" id="CHEBI:195535"/>
        <dbReference type="EC" id="3.1.3.62"/>
    </reaction>
    <physiologicalReaction direction="left-to-right" evidence="13">
        <dbReference type="Rhea" id="RHEA:77116"/>
    </physiologicalReaction>
</comment>
<dbReference type="Proteomes" id="UP000694580">
    <property type="component" value="Chromosome 2"/>
</dbReference>
<sequence length="457" mass="52437">MLGRDVLVAVFGLWLVRFSAGGSARPPAPPIASYFGTKGRYEEVNPYLIDDILSVNKSWSEPPSADCRPAHLTAVVRHGTRFPTAKNIRRIGRLHDAVLRHARSAHAWLDEIRAGWDMWYTEDMDGRLVEKGRDDHRHLAARLATAFPALISRENLLGGRVAFVTSSKHRCVESVEAFQQGLHGFLGVKEISYRQTVNDKLMRFFDHCKNFIEGVEKNKTALREVELFKSSAEMRNVQKRIADRLQVPHDYITPDLAEAAFFLCSYEFSIKSLNSPWCNLVDEADAQVLEYKNDLKQYWKRAYGHDVSRKSSCPLFHDLFRRLDQVVYDIRFGVVTDAVTIKVGHAETLLPLLSLLGFFRNDKHLTAMNFREQRQRAFRTSQIAPYAANLVFVLYECDDGVRLRFLLNERPLAFPDLSDPAPLYQTVRDHYMRLLNGCDFQKECELPRGRGTTRSEL</sequence>
<evidence type="ECO:0000256" key="5">
    <source>
        <dbReference type="ARBA" id="ARBA00018097"/>
    </source>
</evidence>
<comment type="catalytic activity">
    <reaction evidence="15">
        <text>1D-myo-inositol hexakisphosphate + H2O = 1D-myo-inositol 1,2,4,5,6-pentakisphosphate + phosphate</text>
        <dbReference type="Rhea" id="RHEA:16989"/>
        <dbReference type="ChEBI" id="CHEBI:15377"/>
        <dbReference type="ChEBI" id="CHEBI:43474"/>
        <dbReference type="ChEBI" id="CHEBI:57798"/>
        <dbReference type="ChEBI" id="CHEBI:58130"/>
        <dbReference type="EC" id="3.1.3.62"/>
    </reaction>
    <physiologicalReaction direction="left-to-right" evidence="15">
        <dbReference type="Rhea" id="RHEA:16990"/>
    </physiologicalReaction>
</comment>
<evidence type="ECO:0000256" key="25">
    <source>
        <dbReference type="PIRSR" id="PIRSR000894-2"/>
    </source>
</evidence>
<evidence type="ECO:0000256" key="12">
    <source>
        <dbReference type="ARBA" id="ARBA00043668"/>
    </source>
</evidence>
<dbReference type="RefSeq" id="XP_028824515.1">
    <property type="nucleotide sequence ID" value="XM_028968682.1"/>
</dbReference>
<evidence type="ECO:0000313" key="27">
    <source>
        <dbReference type="Ensembl" id="ENSDCDP00010040264.1"/>
    </source>
</evidence>
<evidence type="ECO:0000256" key="23">
    <source>
        <dbReference type="ARBA" id="ARBA00043829"/>
    </source>
</evidence>
<dbReference type="InterPro" id="IPR016274">
    <property type="entry name" value="Histidine_acid_Pase_euk"/>
</dbReference>
<evidence type="ECO:0000256" key="15">
    <source>
        <dbReference type="ARBA" id="ARBA00043691"/>
    </source>
</evidence>
<accession>A0AAY4D558</accession>
<evidence type="ECO:0000256" key="3">
    <source>
        <dbReference type="ARBA" id="ARBA00012976"/>
    </source>
</evidence>
<dbReference type="GeneID" id="114783024"/>
<keyword evidence="28" id="KW-1185">Reference proteome</keyword>
<dbReference type="Gene3D" id="3.40.50.1240">
    <property type="entry name" value="Phosphoglycerate mutase-like"/>
    <property type="match status" value="1"/>
</dbReference>
<dbReference type="PANTHER" id="PTHR20963">
    <property type="entry name" value="MULTIPLE INOSITOL POLYPHOSPHATE PHOSPHATASE-RELATED"/>
    <property type="match status" value="1"/>
</dbReference>
<evidence type="ECO:0000256" key="16">
    <source>
        <dbReference type="ARBA" id="ARBA00043733"/>
    </source>
</evidence>
<dbReference type="GO" id="GO:0003993">
    <property type="term" value="F:acid phosphatase activity"/>
    <property type="evidence" value="ECO:0007669"/>
    <property type="project" value="TreeGrafter"/>
</dbReference>
<evidence type="ECO:0000256" key="7">
    <source>
        <dbReference type="ARBA" id="ARBA00022729"/>
    </source>
</evidence>
<evidence type="ECO:0000256" key="9">
    <source>
        <dbReference type="ARBA" id="ARBA00023136"/>
    </source>
</evidence>
<dbReference type="PIRSF" id="PIRSF000894">
    <property type="entry name" value="Acid_phosphatase"/>
    <property type="match status" value="1"/>
</dbReference>
<evidence type="ECO:0000256" key="13">
    <source>
        <dbReference type="ARBA" id="ARBA00043671"/>
    </source>
</evidence>
<evidence type="ECO:0000256" key="1">
    <source>
        <dbReference type="ARBA" id="ARBA00004236"/>
    </source>
</evidence>
<feature type="disulfide bond" evidence="25">
    <location>
        <begin position="67"/>
        <end position="397"/>
    </location>
</feature>
<comment type="catalytic activity">
    <reaction evidence="21">
        <text>1D-myo-inositol 1,3,4,5,6-pentakisphosphate + H2O = 1D-myo-inositol 1,4,5,6-tetrakisphosphate + phosphate</text>
        <dbReference type="Rhea" id="RHEA:77143"/>
        <dbReference type="ChEBI" id="CHEBI:15377"/>
        <dbReference type="ChEBI" id="CHEBI:43474"/>
        <dbReference type="ChEBI" id="CHEBI:57627"/>
        <dbReference type="ChEBI" id="CHEBI:57733"/>
    </reaction>
    <physiologicalReaction direction="left-to-right" evidence="21">
        <dbReference type="Rhea" id="RHEA:77144"/>
    </physiologicalReaction>
</comment>
<dbReference type="GO" id="GO:0052745">
    <property type="term" value="F:inositol phosphate phosphatase activity"/>
    <property type="evidence" value="ECO:0007669"/>
    <property type="project" value="TreeGrafter"/>
</dbReference>
<reference evidence="27 28" key="1">
    <citation type="submission" date="2020-06" db="EMBL/GenBank/DDBJ databases">
        <authorList>
            <consortium name="Wellcome Sanger Institute Data Sharing"/>
        </authorList>
    </citation>
    <scope>NUCLEOTIDE SEQUENCE [LARGE SCALE GENOMIC DNA]</scope>
</reference>
<dbReference type="Ensembl" id="ENSDCDT00010050127.1">
    <property type="protein sequence ID" value="ENSDCDP00010040264.1"/>
    <property type="gene ID" value="ENSDCDG00010025746.1"/>
</dbReference>
<dbReference type="GO" id="GO:0034417">
    <property type="term" value="F:bisphosphoglycerate 3-phosphatase activity"/>
    <property type="evidence" value="ECO:0007669"/>
    <property type="project" value="UniProtKB-EC"/>
</dbReference>
<comment type="catalytic activity">
    <reaction evidence="14">
        <text>1D-myo-inositol 1,2-bisphosphate + H2O = 1D-myo-inositol 2-phosphate + phosphate</text>
        <dbReference type="Rhea" id="RHEA:77135"/>
        <dbReference type="ChEBI" id="CHEBI:15377"/>
        <dbReference type="ChEBI" id="CHEBI:43474"/>
        <dbReference type="ChEBI" id="CHEBI:84142"/>
        <dbReference type="ChEBI" id="CHEBI:195539"/>
        <dbReference type="EC" id="3.1.3.62"/>
    </reaction>
    <physiologicalReaction direction="left-to-right" evidence="14">
        <dbReference type="Rhea" id="RHEA:77136"/>
    </physiologicalReaction>
</comment>
<dbReference type="SUPFAM" id="SSF53254">
    <property type="entry name" value="Phosphoglycerate mutase-like"/>
    <property type="match status" value="1"/>
</dbReference>
<keyword evidence="10" id="KW-0325">Glycoprotein</keyword>
<evidence type="ECO:0000256" key="24">
    <source>
        <dbReference type="ARBA" id="ARBA00043832"/>
    </source>
</evidence>
<evidence type="ECO:0000256" key="17">
    <source>
        <dbReference type="ARBA" id="ARBA00043739"/>
    </source>
</evidence>
<evidence type="ECO:0000256" key="14">
    <source>
        <dbReference type="ARBA" id="ARBA00043674"/>
    </source>
</evidence>
<reference evidence="27" key="3">
    <citation type="submission" date="2025-09" db="UniProtKB">
        <authorList>
            <consortium name="Ensembl"/>
        </authorList>
    </citation>
    <scope>IDENTIFICATION</scope>
</reference>
<evidence type="ECO:0000256" key="10">
    <source>
        <dbReference type="ARBA" id="ARBA00023180"/>
    </source>
</evidence>
<dbReference type="EC" id="3.1.3.80" evidence="3"/>
<gene>
    <name evidence="27" type="primary">minpp1b</name>
</gene>
<dbReference type="FunFam" id="3.40.50.1240:FF:000014">
    <property type="entry name" value="Multiple inositol polyphosphate phosphatase 1"/>
    <property type="match status" value="1"/>
</dbReference>
<dbReference type="GeneTree" id="ENSGT00390000018409"/>
<evidence type="ECO:0000256" key="19">
    <source>
        <dbReference type="ARBA" id="ARBA00043747"/>
    </source>
</evidence>
<comment type="catalytic activity">
    <reaction evidence="24">
        <text>(2R)-2,3-bisphosphoglycerate + H2O = (2R)-2-phosphoglycerate + phosphate</text>
        <dbReference type="Rhea" id="RHEA:27381"/>
        <dbReference type="ChEBI" id="CHEBI:15377"/>
        <dbReference type="ChEBI" id="CHEBI:43474"/>
        <dbReference type="ChEBI" id="CHEBI:58248"/>
        <dbReference type="ChEBI" id="CHEBI:58289"/>
        <dbReference type="EC" id="3.1.3.80"/>
    </reaction>
    <physiologicalReaction direction="left-to-right" evidence="24">
        <dbReference type="Rhea" id="RHEA:27382"/>
    </physiologicalReaction>
</comment>
<evidence type="ECO:0000256" key="6">
    <source>
        <dbReference type="ARBA" id="ARBA00022475"/>
    </source>
</evidence>
<dbReference type="AlphaFoldDB" id="A0AAY4D558"/>
<feature type="signal peptide" evidence="26">
    <location>
        <begin position="1"/>
        <end position="24"/>
    </location>
</feature>
<feature type="chain" id="PRO_5044257956" description="Multiple inositol polyphosphate phosphatase 1" evidence="26">
    <location>
        <begin position="25"/>
        <end position="457"/>
    </location>
</feature>
<dbReference type="Pfam" id="PF00328">
    <property type="entry name" value="His_Phos_2"/>
    <property type="match status" value="1"/>
</dbReference>
<name>A0AAY4D558_9TELE</name>
<feature type="disulfide bond" evidence="25">
    <location>
        <begin position="264"/>
        <end position="278"/>
    </location>
</feature>
<comment type="catalytic activity">
    <reaction evidence="22">
        <text>1D-myo-inositol 2,3-bisphosphate + H2O = 1D-myo-inositol 2-phosphate + phosphate</text>
        <dbReference type="Rhea" id="RHEA:77139"/>
        <dbReference type="ChEBI" id="CHEBI:15377"/>
        <dbReference type="ChEBI" id="CHEBI:43474"/>
        <dbReference type="ChEBI" id="CHEBI:84142"/>
        <dbReference type="ChEBI" id="CHEBI:195538"/>
    </reaction>
    <physiologicalReaction direction="left-to-right" evidence="22">
        <dbReference type="Rhea" id="RHEA:77140"/>
    </physiologicalReaction>
</comment>
<keyword evidence="8" id="KW-0378">Hydrolase</keyword>
<organism evidence="27 28">
    <name type="scientific">Denticeps clupeoides</name>
    <name type="common">denticle herring</name>
    <dbReference type="NCBI Taxonomy" id="299321"/>
    <lineage>
        <taxon>Eukaryota</taxon>
        <taxon>Metazoa</taxon>
        <taxon>Chordata</taxon>
        <taxon>Craniata</taxon>
        <taxon>Vertebrata</taxon>
        <taxon>Euteleostomi</taxon>
        <taxon>Actinopterygii</taxon>
        <taxon>Neopterygii</taxon>
        <taxon>Teleostei</taxon>
        <taxon>Clupei</taxon>
        <taxon>Clupeiformes</taxon>
        <taxon>Denticipitoidei</taxon>
        <taxon>Denticipitidae</taxon>
        <taxon>Denticeps</taxon>
    </lineage>
</organism>
<keyword evidence="6" id="KW-1003">Cell membrane</keyword>
<dbReference type="GO" id="GO:0005886">
    <property type="term" value="C:plasma membrane"/>
    <property type="evidence" value="ECO:0007669"/>
    <property type="project" value="UniProtKB-SubCell"/>
</dbReference>
<comment type="similarity">
    <text evidence="2">Belongs to the histidine acid phosphatase family. MINPP1 subfamily.</text>
</comment>
<evidence type="ECO:0000256" key="18">
    <source>
        <dbReference type="ARBA" id="ARBA00043746"/>
    </source>
</evidence>
<evidence type="ECO:0000256" key="20">
    <source>
        <dbReference type="ARBA" id="ARBA00043757"/>
    </source>
</evidence>
<dbReference type="InterPro" id="IPR029033">
    <property type="entry name" value="His_PPase_superfam"/>
</dbReference>
<evidence type="ECO:0000256" key="22">
    <source>
        <dbReference type="ARBA" id="ARBA00043801"/>
    </source>
</evidence>
<evidence type="ECO:0000256" key="21">
    <source>
        <dbReference type="ARBA" id="ARBA00043762"/>
    </source>
</evidence>
<comment type="catalytic activity">
    <reaction evidence="12">
        <text>1D-myo-inositol 1,2,5,6-tetrakisphosphate + H2O = 1D-myo-inositol 1,2,6-trisphosphate + phosphate</text>
        <dbReference type="Rhea" id="RHEA:77119"/>
        <dbReference type="ChEBI" id="CHEBI:15377"/>
        <dbReference type="ChEBI" id="CHEBI:43474"/>
        <dbReference type="ChEBI" id="CHEBI:195535"/>
        <dbReference type="ChEBI" id="CHEBI:195537"/>
        <dbReference type="EC" id="3.1.3.62"/>
    </reaction>
    <physiologicalReaction direction="left-to-right" evidence="12">
        <dbReference type="Rhea" id="RHEA:77120"/>
    </physiologicalReaction>
</comment>
<comment type="subcellular location">
    <subcellularLocation>
        <location evidence="1">Cell membrane</location>
    </subcellularLocation>
</comment>
<comment type="catalytic activity">
    <reaction evidence="19">
        <text>1D-myo-inositol 1,2,6-trisphosphate + H2O = 1D-myo-inositol 1,2-bisphosphate + phosphate</text>
        <dbReference type="Rhea" id="RHEA:77131"/>
        <dbReference type="ChEBI" id="CHEBI:15377"/>
        <dbReference type="ChEBI" id="CHEBI:43474"/>
        <dbReference type="ChEBI" id="CHEBI:195537"/>
        <dbReference type="ChEBI" id="CHEBI:195539"/>
        <dbReference type="EC" id="3.1.3.62"/>
    </reaction>
    <physiologicalReaction direction="left-to-right" evidence="19">
        <dbReference type="Rhea" id="RHEA:77132"/>
    </physiologicalReaction>
</comment>